<gene>
    <name evidence="1" type="ORF">FN846DRAFT_913594</name>
</gene>
<protein>
    <submittedName>
        <fullName evidence="1">Uncharacterized protein</fullName>
    </submittedName>
</protein>
<dbReference type="InParanoid" id="A0A5J5EGD3"/>
<dbReference type="AlphaFoldDB" id="A0A5J5EGD3"/>
<evidence type="ECO:0000313" key="2">
    <source>
        <dbReference type="Proteomes" id="UP000326924"/>
    </source>
</evidence>
<dbReference type="Proteomes" id="UP000326924">
    <property type="component" value="Unassembled WGS sequence"/>
</dbReference>
<sequence length="83" mass="8814">MPLRKRSKEEAGALLSAFIAPALETSDEILSTPAATANSVKEDGVYVFKIPDVGASDGVDQRRVDLSVVVENAAPDAQRETVE</sequence>
<keyword evidence="2" id="KW-1185">Reference proteome</keyword>
<organism evidence="1 2">
    <name type="scientific">Sphaerosporella brunnea</name>
    <dbReference type="NCBI Taxonomy" id="1250544"/>
    <lineage>
        <taxon>Eukaryota</taxon>
        <taxon>Fungi</taxon>
        <taxon>Dikarya</taxon>
        <taxon>Ascomycota</taxon>
        <taxon>Pezizomycotina</taxon>
        <taxon>Pezizomycetes</taxon>
        <taxon>Pezizales</taxon>
        <taxon>Pyronemataceae</taxon>
        <taxon>Sphaerosporella</taxon>
    </lineage>
</organism>
<name>A0A5J5EGD3_9PEZI</name>
<reference evidence="1 2" key="1">
    <citation type="submission" date="2019-09" db="EMBL/GenBank/DDBJ databases">
        <title>Draft genome of the ectomycorrhizal ascomycete Sphaerosporella brunnea.</title>
        <authorList>
            <consortium name="DOE Joint Genome Institute"/>
            <person name="Benucci G.M."/>
            <person name="Marozzi G."/>
            <person name="Antonielli L."/>
            <person name="Sanchez S."/>
            <person name="Marco P."/>
            <person name="Wang X."/>
            <person name="Falini L.B."/>
            <person name="Barry K."/>
            <person name="Haridas S."/>
            <person name="Lipzen A."/>
            <person name="Labutti K."/>
            <person name="Grigoriev I.V."/>
            <person name="Murat C."/>
            <person name="Martin F."/>
            <person name="Albertini E."/>
            <person name="Donnini D."/>
            <person name="Bonito G."/>
        </authorList>
    </citation>
    <scope>NUCLEOTIDE SEQUENCE [LARGE SCALE GENOMIC DNA]</scope>
    <source>
        <strain evidence="1 2">Sb_GMNB300</strain>
    </source>
</reference>
<dbReference type="EMBL" id="VXIS01000396">
    <property type="protein sequence ID" value="KAA8893838.1"/>
    <property type="molecule type" value="Genomic_DNA"/>
</dbReference>
<accession>A0A5J5EGD3</accession>
<proteinExistence type="predicted"/>
<comment type="caution">
    <text evidence="1">The sequence shown here is derived from an EMBL/GenBank/DDBJ whole genome shotgun (WGS) entry which is preliminary data.</text>
</comment>
<evidence type="ECO:0000313" key="1">
    <source>
        <dbReference type="EMBL" id="KAA8893838.1"/>
    </source>
</evidence>